<evidence type="ECO:0000313" key="2">
    <source>
        <dbReference type="Proteomes" id="UP000182743"/>
    </source>
</evidence>
<accession>A0A1J5JIR9</accession>
<protein>
    <submittedName>
        <fullName evidence="1">Uncharacterized protein</fullName>
    </submittedName>
</protein>
<sequence length="34" mass="3990">MTNNLLLESYLKKLRLPAILRSYQQVAREAADRN</sequence>
<evidence type="ECO:0000313" key="1">
    <source>
        <dbReference type="EMBL" id="OIQ09053.1"/>
    </source>
</evidence>
<dbReference type="AlphaFoldDB" id="A0A1J5JIR9"/>
<organism evidence="1 2">
    <name type="scientific">Neomoorella thermoacetica</name>
    <name type="common">Clostridium thermoaceticum</name>
    <dbReference type="NCBI Taxonomy" id="1525"/>
    <lineage>
        <taxon>Bacteria</taxon>
        <taxon>Bacillati</taxon>
        <taxon>Bacillota</taxon>
        <taxon>Clostridia</taxon>
        <taxon>Neomoorellales</taxon>
        <taxon>Neomoorellaceae</taxon>
        <taxon>Neomoorella</taxon>
    </lineage>
</organism>
<comment type="caution">
    <text evidence="1">The sequence shown here is derived from an EMBL/GenBank/DDBJ whole genome shotgun (WGS) entry which is preliminary data.</text>
</comment>
<dbReference type="EMBL" id="MIHH01000006">
    <property type="protein sequence ID" value="OIQ09053.1"/>
    <property type="molecule type" value="Genomic_DNA"/>
</dbReference>
<gene>
    <name evidence="1" type="ORF">MOOR_14500</name>
</gene>
<reference evidence="1 2" key="1">
    <citation type="submission" date="2016-08" db="EMBL/GenBank/DDBJ databases">
        <title>Genome-based comparison of Moorella thermoacetic strains.</title>
        <authorList>
            <person name="Poehlein A."/>
            <person name="Bengelsdorf F.R."/>
            <person name="Esser C."/>
            <person name="Duerre P."/>
            <person name="Daniel R."/>
        </authorList>
    </citation>
    <scope>NUCLEOTIDE SEQUENCE [LARGE SCALE GENOMIC DNA]</scope>
    <source>
        <strain evidence="1 2">DSM 11768</strain>
    </source>
</reference>
<proteinExistence type="predicted"/>
<dbReference type="Proteomes" id="UP000182743">
    <property type="component" value="Unassembled WGS sequence"/>
</dbReference>
<name>A0A1J5JIR9_NEOTH</name>